<dbReference type="GO" id="GO:0003729">
    <property type="term" value="F:mRNA binding"/>
    <property type="evidence" value="ECO:0007669"/>
    <property type="project" value="TreeGrafter"/>
</dbReference>
<feature type="domain" description="SAM" evidence="5">
    <location>
        <begin position="696"/>
        <end position="748"/>
    </location>
</feature>
<evidence type="ECO:0000256" key="4">
    <source>
        <dbReference type="SAM" id="MobiDB-lite"/>
    </source>
</evidence>
<dbReference type="InterPro" id="IPR013761">
    <property type="entry name" value="SAM/pointed_sf"/>
</dbReference>
<dbReference type="Gene3D" id="1.10.150.50">
    <property type="entry name" value="Transcription Factor, Ets-1"/>
    <property type="match status" value="1"/>
</dbReference>
<dbReference type="Pfam" id="PF00536">
    <property type="entry name" value="SAM_1"/>
    <property type="match status" value="1"/>
</dbReference>
<comment type="subcellular location">
    <subcellularLocation>
        <location evidence="1">Cytoplasm</location>
    </subcellularLocation>
</comment>
<evidence type="ECO:0000259" key="5">
    <source>
        <dbReference type="Pfam" id="PF00536"/>
    </source>
</evidence>
<keyword evidence="2" id="KW-0963">Cytoplasm</keyword>
<protein>
    <recommendedName>
        <fullName evidence="5">SAM domain-containing protein</fullName>
    </recommendedName>
</protein>
<name>A0A074ZXS0_OPIVI</name>
<dbReference type="CTD" id="20317082"/>
<dbReference type="EMBL" id="KL596656">
    <property type="protein sequence ID" value="KER30747.1"/>
    <property type="molecule type" value="Genomic_DNA"/>
</dbReference>
<dbReference type="RefSeq" id="XP_009165511.1">
    <property type="nucleotide sequence ID" value="XM_009167247.1"/>
</dbReference>
<evidence type="ECO:0000256" key="2">
    <source>
        <dbReference type="ARBA" id="ARBA00022490"/>
    </source>
</evidence>
<keyword evidence="7" id="KW-1185">Reference proteome</keyword>
<evidence type="ECO:0000256" key="1">
    <source>
        <dbReference type="ARBA" id="ARBA00004496"/>
    </source>
</evidence>
<dbReference type="GO" id="GO:0000289">
    <property type="term" value="P:nuclear-transcribed mRNA poly(A) tail shortening"/>
    <property type="evidence" value="ECO:0007669"/>
    <property type="project" value="TreeGrafter"/>
</dbReference>
<dbReference type="InterPro" id="IPR001660">
    <property type="entry name" value="SAM"/>
</dbReference>
<sequence length="1388" mass="150202">MSSEASSASPKDNGMSIPTICLDSLNESRPHLEIYFGNSDSDSHSNEDHQTFSHNVANFCSWLSCFGAQRRFIVAAVLLSQCDPGFRQAAIQLFQTNSSSPSNGIPQEVVGDSTEFDHLALLQSSSLTPTALLDQLWSLLGHLIASRTPVSPSKGVPITLWNQSRRSSELDSLENVITSADQQRDRILGLKKHYLRLFTELLCHSDNLSSTLAFQDDALLSSSSQDSSLKESVVQSLVGQMLLRTLLHPLFTMDERNQLLSTLRSHRQSACPDPSKHRDEPCAQQHVDLSPSLRCLDVLLELASDVFSVVHSLALSSEHHMSSLSHSLTSSGFLSGGGGSGSQYDLLSEATNFNGNSTTGPHYGTLLTVPTADCRNGPNHMVSSPSYHSAQVAWNPGSGQRRLSDGSCVLDTLSTALTPSMESGHTPMSRVGNSMVCSSRLTGHTCIAEKESPVTAFPSLANFPPHASVGRSMEQTADSVSLSSASSTLSYSFEYGTAYRHGSSVSPTAPSGNPDGSKPEETVSLPPSPSGMAVLIKNEVRLSVPSSVKTSEMCPSPAFYTLGCALHGSEPDFSPQSQSLHPPTVLPGVCSSAIPRTSSRSCWAAVFGYPVEPRLNTEQTMGGWPMNTYTDPNPGMGGEYHLFGGLALLSFSRSLISTHFDEAAQWLERELNDRKVHGSNPMSGSGLVLSRFRGTIPAWLKSLRLHKYAGLFERLTYDEFMNITEAWLESHNVTQGARTKLLLNIRKLAMRSSNLSQAENSLVQAPSTGPSATAALQNCLTEVWNVLQTPLKPCSATLASPEEHQTGKLNCVVDHSSHKNNEIKDGVCPASNEESRPSGLAQNSQSPDFDIRITASKSAGDLSGDHTTRVCSRLLVSSQPDSDCFVRFVQLLDIIGKHPAFLDKHRSLTASWKQQIFSLENSLAIHMSTDPSRPSHSVPRIHHGIKLGRKNPAYMGSRHQHAVRKPSVHSGEIFCPMPLAPQSSGERFGAATQAFFPETIDTHEKLEVPVQPMHSVSSERVSSYIMGGDDGSCRRHSVPINQLQTIPIPLKSCPGRRMPSPNPGFMPSRKSNANVNLSAANTCSGATQASSDVDVSRLSTQFPGARFPGPSSFEHCLSHGLRRALVPPATAPPTRMPSPSDVQRQAFFPLDSPLSSGRPVYPSSFSTSRLTLDDLSRPGFSPQSLSNVSAQPSTLTEFGQHPCANAPHPKTAASSVHRNAAPLRLSHPESVRHTTASNSKSTYGLKPSLAVIPPMLDLPATDNAAPSQGYQPNYAQLPDKQIIQVEDQRSFQPDTFSSGFHNYPGRLNCLCGQPSLRPDQPKNTDTHWTSVPNQVYLDAYTAESRSRTDGPSKHPGVDDRMECIEHDLELLTRNVTELAIGDFDSAAE</sequence>
<dbReference type="GO" id="GO:0000932">
    <property type="term" value="C:P-body"/>
    <property type="evidence" value="ECO:0007669"/>
    <property type="project" value="TreeGrafter"/>
</dbReference>
<feature type="region of interest" description="Disordered" evidence="4">
    <location>
        <begin position="1176"/>
        <end position="1245"/>
    </location>
</feature>
<keyword evidence="3" id="KW-0694">RNA-binding</keyword>
<dbReference type="STRING" id="6198.A0A074ZXS0"/>
<feature type="compositionally biased region" description="Polar residues" evidence="4">
    <location>
        <begin position="1181"/>
        <end position="1197"/>
    </location>
</feature>
<evidence type="ECO:0000256" key="3">
    <source>
        <dbReference type="ARBA" id="ARBA00022884"/>
    </source>
</evidence>
<dbReference type="KEGG" id="ovi:T265_02894"/>
<dbReference type="InterPro" id="IPR050897">
    <property type="entry name" value="SMAUG/VTS1_RNA-bind"/>
</dbReference>
<dbReference type="SUPFAM" id="SSF47769">
    <property type="entry name" value="SAM/Pointed domain"/>
    <property type="match status" value="1"/>
</dbReference>
<feature type="region of interest" description="Disordered" evidence="4">
    <location>
        <begin position="822"/>
        <end position="848"/>
    </location>
</feature>
<dbReference type="PANTHER" id="PTHR12515:SF5">
    <property type="entry name" value="PROTEIN SMAUG"/>
    <property type="match status" value="1"/>
</dbReference>
<proteinExistence type="predicted"/>
<dbReference type="OrthoDB" id="2155283at2759"/>
<gene>
    <name evidence="6" type="ORF">T265_02894</name>
</gene>
<dbReference type="Proteomes" id="UP000054324">
    <property type="component" value="Unassembled WGS sequence"/>
</dbReference>
<accession>A0A074ZXS0</accession>
<organism evidence="6 7">
    <name type="scientific">Opisthorchis viverrini</name>
    <name type="common">Southeast Asian liver fluke</name>
    <dbReference type="NCBI Taxonomy" id="6198"/>
    <lineage>
        <taxon>Eukaryota</taxon>
        <taxon>Metazoa</taxon>
        <taxon>Spiralia</taxon>
        <taxon>Lophotrochozoa</taxon>
        <taxon>Platyhelminthes</taxon>
        <taxon>Trematoda</taxon>
        <taxon>Digenea</taxon>
        <taxon>Opisthorchiida</taxon>
        <taxon>Opisthorchiata</taxon>
        <taxon>Opisthorchiidae</taxon>
        <taxon>Opisthorchis</taxon>
    </lineage>
</organism>
<feature type="compositionally biased region" description="Polar residues" evidence="4">
    <location>
        <begin position="1233"/>
        <end position="1242"/>
    </location>
</feature>
<reference evidence="6 7" key="1">
    <citation type="submission" date="2013-11" db="EMBL/GenBank/DDBJ databases">
        <title>Opisthorchis viverrini - life in the bile duct.</title>
        <authorList>
            <person name="Young N.D."/>
            <person name="Nagarajan N."/>
            <person name="Lin S.J."/>
            <person name="Korhonen P.K."/>
            <person name="Jex A.R."/>
            <person name="Hall R.S."/>
            <person name="Safavi-Hemami H."/>
            <person name="Kaewkong W."/>
            <person name="Bertrand D."/>
            <person name="Gao S."/>
            <person name="Seet Q."/>
            <person name="Wongkham S."/>
            <person name="Teh B.T."/>
            <person name="Wongkham C."/>
            <person name="Intapan P.M."/>
            <person name="Maleewong W."/>
            <person name="Yang X."/>
            <person name="Hu M."/>
            <person name="Wang Z."/>
            <person name="Hofmann A."/>
            <person name="Sternberg P.W."/>
            <person name="Tan P."/>
            <person name="Wang J."/>
            <person name="Gasser R.B."/>
        </authorList>
    </citation>
    <scope>NUCLEOTIDE SEQUENCE [LARGE SCALE GENOMIC DNA]</scope>
</reference>
<evidence type="ECO:0000313" key="6">
    <source>
        <dbReference type="EMBL" id="KER30747.1"/>
    </source>
</evidence>
<dbReference type="GeneID" id="20317082"/>
<dbReference type="PANTHER" id="PTHR12515">
    <property type="entry name" value="STERILE ALPHA MOTIF DOMAIN CONTAINING PROTEIN 4-RELATED"/>
    <property type="match status" value="1"/>
</dbReference>
<feature type="region of interest" description="Disordered" evidence="4">
    <location>
        <begin position="502"/>
        <end position="530"/>
    </location>
</feature>
<evidence type="ECO:0000313" key="7">
    <source>
        <dbReference type="Proteomes" id="UP000054324"/>
    </source>
</evidence>